<name>A0AAW2ZW30_9TRYP</name>
<evidence type="ECO:0000256" key="7">
    <source>
        <dbReference type="RuleBase" id="RU003631"/>
    </source>
</evidence>
<dbReference type="EMBL" id="JBAMZL010000037">
    <property type="protein sequence ID" value="KAL0493951.1"/>
    <property type="molecule type" value="Genomic_DNA"/>
</dbReference>
<dbReference type="SUPFAM" id="SSF52313">
    <property type="entry name" value="Ribosomal protein S2"/>
    <property type="match status" value="2"/>
</dbReference>
<comment type="subcellular location">
    <subcellularLocation>
        <location evidence="1 6">Cytoplasm</location>
    </subcellularLocation>
</comment>
<dbReference type="InterPro" id="IPR027498">
    <property type="entry name" value="Ribosomal_uS2_euk"/>
</dbReference>
<dbReference type="CDD" id="cd01425">
    <property type="entry name" value="RPS2"/>
    <property type="match status" value="1"/>
</dbReference>
<dbReference type="HAMAP" id="MF_03015">
    <property type="entry name" value="Ribosomal_S2_euk"/>
    <property type="match status" value="1"/>
</dbReference>
<evidence type="ECO:0000256" key="2">
    <source>
        <dbReference type="ARBA" id="ARBA00006242"/>
    </source>
</evidence>
<keyword evidence="5 6" id="KW-0687">Ribonucleoprotein</keyword>
<dbReference type="AlphaFoldDB" id="A0AAW2ZW30"/>
<gene>
    <name evidence="8" type="ORF">Q4I30_008260</name>
</gene>
<comment type="similarity">
    <text evidence="2 6 7">Belongs to the universal ribosomal protein uS2 family.</text>
</comment>
<evidence type="ECO:0000256" key="1">
    <source>
        <dbReference type="ARBA" id="ARBA00004496"/>
    </source>
</evidence>
<protein>
    <recommendedName>
        <fullName evidence="6">Small ribosomal subunit protein uS2</fullName>
    </recommendedName>
</protein>
<dbReference type="GO" id="GO:0000028">
    <property type="term" value="P:ribosomal small subunit assembly"/>
    <property type="evidence" value="ECO:0007669"/>
    <property type="project" value="UniProtKB-UniRule"/>
</dbReference>
<comment type="subunit">
    <text evidence="6">Component of the small ribosomal subunit. Mature ribosomes consist of a small (40S) and a large (60S) subunit. The 40S subunit contains about 33 different proteins and 1 molecule of RNA (18S). The 60S subunit contains about 49 different proteins and 3 molecules of RNA (25S, 5.8S and 5S). Interacts with ribosomal protein S21.</text>
</comment>
<dbReference type="Gene3D" id="3.40.50.10490">
    <property type="entry name" value="Glucose-6-phosphate isomerase like protein, domain 1"/>
    <property type="match status" value="2"/>
</dbReference>
<accession>A0AAW2ZW30</accession>
<evidence type="ECO:0000313" key="8">
    <source>
        <dbReference type="EMBL" id="KAL0493951.1"/>
    </source>
</evidence>
<evidence type="ECO:0000256" key="6">
    <source>
        <dbReference type="HAMAP-Rule" id="MF_03015"/>
    </source>
</evidence>
<evidence type="ECO:0000256" key="3">
    <source>
        <dbReference type="ARBA" id="ARBA00022490"/>
    </source>
</evidence>
<dbReference type="FunFam" id="3.40.50.10490:FF:000012">
    <property type="entry name" value="40S ribosomal protein SA"/>
    <property type="match status" value="1"/>
</dbReference>
<dbReference type="PANTHER" id="PTHR11489">
    <property type="entry name" value="40S RIBOSOMAL PROTEIN SA"/>
    <property type="match status" value="1"/>
</dbReference>
<evidence type="ECO:0000256" key="4">
    <source>
        <dbReference type="ARBA" id="ARBA00022980"/>
    </source>
</evidence>
<dbReference type="InterPro" id="IPR018130">
    <property type="entry name" value="Ribosomal_uS2_CS"/>
</dbReference>
<evidence type="ECO:0000256" key="5">
    <source>
        <dbReference type="ARBA" id="ARBA00023274"/>
    </source>
</evidence>
<evidence type="ECO:0000313" key="9">
    <source>
        <dbReference type="Proteomes" id="UP001482455"/>
    </source>
</evidence>
<comment type="function">
    <text evidence="6">Required for the assembly and/or stability of the 40S ribosomal subunit. Required for the processing of the 20S rRNA-precursor to mature 18S rRNA in a late step of the maturation of 40S ribosomal subunits.</text>
</comment>
<proteinExistence type="inferred from homology"/>
<dbReference type="InterPro" id="IPR023591">
    <property type="entry name" value="Ribosomal_uS2_flav_dom_sf"/>
</dbReference>
<dbReference type="InterPro" id="IPR005707">
    <property type="entry name" value="Ribosomal_uS2_euk/arc"/>
</dbReference>
<dbReference type="GO" id="GO:0022627">
    <property type="term" value="C:cytosolic small ribosomal subunit"/>
    <property type="evidence" value="ECO:0007669"/>
    <property type="project" value="UniProtKB-UniRule"/>
</dbReference>
<dbReference type="Pfam" id="PF00318">
    <property type="entry name" value="Ribosomal_S2"/>
    <property type="match status" value="1"/>
</dbReference>
<keyword evidence="3 6" id="KW-0963">Cytoplasm</keyword>
<dbReference type="HAMAP" id="MF_00291_B">
    <property type="entry name" value="Ribosomal_uS2_B"/>
    <property type="match status" value="1"/>
</dbReference>
<dbReference type="NCBIfam" id="TIGR01012">
    <property type="entry name" value="uS2_euk_arch"/>
    <property type="match status" value="1"/>
</dbReference>
<keyword evidence="9" id="KW-1185">Reference proteome</keyword>
<dbReference type="GO" id="GO:0006412">
    <property type="term" value="P:translation"/>
    <property type="evidence" value="ECO:0007669"/>
    <property type="project" value="UniProtKB-UniRule"/>
</dbReference>
<reference evidence="8 9" key="1">
    <citation type="submission" date="2024-02" db="EMBL/GenBank/DDBJ databases">
        <title>FIRST GENOME SEQUENCES OF Leishmania (Viannia) shawi, Leishmania (Viannia) lindenbergi AND Leishmania (Viannia) utingensis.</title>
        <authorList>
            <person name="Resadore F."/>
            <person name="Custodio M.G.F."/>
            <person name="Boite M.C."/>
            <person name="Cupolillo E."/>
            <person name="Ferreira G.E.M."/>
        </authorList>
    </citation>
    <scope>NUCLEOTIDE SEQUENCE [LARGE SCALE GENOMIC DNA]</scope>
    <source>
        <strain evidence="8 9">ITUB/BR/1977/M4964</strain>
    </source>
</reference>
<dbReference type="PRINTS" id="PR00395">
    <property type="entry name" value="RIBOSOMALS2"/>
</dbReference>
<comment type="caution">
    <text evidence="8">The sequence shown here is derived from an EMBL/GenBank/DDBJ whole genome shotgun (WGS) entry which is preliminary data.</text>
</comment>
<organism evidence="8 9">
    <name type="scientific">Leishmania utingensis</name>
    <dbReference type="NCBI Taxonomy" id="653362"/>
    <lineage>
        <taxon>Eukaryota</taxon>
        <taxon>Discoba</taxon>
        <taxon>Euglenozoa</taxon>
        <taxon>Kinetoplastea</taxon>
        <taxon>Metakinetoplastina</taxon>
        <taxon>Trypanosomatida</taxon>
        <taxon>Trypanosomatidae</taxon>
        <taxon>Leishmaniinae</taxon>
        <taxon>Leishmania</taxon>
    </lineage>
</organism>
<dbReference type="InterPro" id="IPR005706">
    <property type="entry name" value="Ribosomal_uS2_bac/mit/plastid"/>
</dbReference>
<dbReference type="GO" id="GO:0003735">
    <property type="term" value="F:structural constituent of ribosome"/>
    <property type="evidence" value="ECO:0007669"/>
    <property type="project" value="UniProtKB-UniRule"/>
</dbReference>
<dbReference type="PROSITE" id="PS00963">
    <property type="entry name" value="RIBOSOMAL_S2_2"/>
    <property type="match status" value="1"/>
</dbReference>
<sequence length="329" mass="36737">MTAVESGSKVLRMKESDAQKLLAMRCHIGTRNQSSAMKKYIYGRTAEGSHIIDVHMLWEKLILAARVIAAVENPEGRFSQPATMTAVESGSKVLRMKESDAQKLLAMRCHIGTRNQSSAMKKYIYGRTAEGSHIIDVHMLWEKLILAARVIAAVENPKDVCVCSSRLYGTRAIYKFSQHVGTSFHGGRFIPGTFTNQIQKKFMQPRVLVVTDPRTDHQAIREASLVNIPVIALCDTDAPLDFVDIAIPCNNRGIKSIGMMYWLLAREVLRLRGTIVRSVPWEEKVDLFFYRDPNEAAEEKAAAAAAAPAAEVEEGFGWVERNDDNAWEA</sequence>
<dbReference type="InterPro" id="IPR001865">
    <property type="entry name" value="Ribosomal_uS2"/>
</dbReference>
<dbReference type="Proteomes" id="UP001482455">
    <property type="component" value="Unassembled WGS sequence"/>
</dbReference>
<keyword evidence="4 6" id="KW-0689">Ribosomal protein</keyword>